<proteinExistence type="inferred from homology"/>
<dbReference type="SUPFAM" id="SSF160909">
    <property type="entry name" value="ATP12-like"/>
    <property type="match status" value="1"/>
</dbReference>
<dbReference type="EMBL" id="HBIU01010648">
    <property type="protein sequence ID" value="CAE0625887.1"/>
    <property type="molecule type" value="Transcribed_RNA"/>
</dbReference>
<comment type="similarity">
    <text evidence="2">Belongs to the ATP12 family.</text>
</comment>
<keyword evidence="4" id="KW-0496">Mitochondrion</keyword>
<keyword evidence="3" id="KW-0809">Transit peptide</keyword>
<dbReference type="InterPro" id="IPR042272">
    <property type="entry name" value="ATP12_ATP_synth-F1-assembly_N"/>
</dbReference>
<accession>A0A6V1NN32</accession>
<evidence type="ECO:0000256" key="3">
    <source>
        <dbReference type="ARBA" id="ARBA00022946"/>
    </source>
</evidence>
<dbReference type="GO" id="GO:0033615">
    <property type="term" value="P:mitochondrial proton-transporting ATP synthase complex assembly"/>
    <property type="evidence" value="ECO:0007669"/>
    <property type="project" value="TreeGrafter"/>
</dbReference>
<protein>
    <recommendedName>
        <fullName evidence="7">ATP synthase mitochondrial F1 complex assembly factor 2</fullName>
    </recommendedName>
</protein>
<gene>
    <name evidence="6" type="ORF">HAKA00212_LOCUS4558</name>
</gene>
<evidence type="ECO:0000256" key="1">
    <source>
        <dbReference type="ARBA" id="ARBA00004173"/>
    </source>
</evidence>
<dbReference type="PANTHER" id="PTHR21013:SF10">
    <property type="entry name" value="ATP SYNTHASE MITOCHONDRIAL F1 COMPLEX ASSEMBLY FACTOR 2"/>
    <property type="match status" value="1"/>
</dbReference>
<evidence type="ECO:0000256" key="2">
    <source>
        <dbReference type="ARBA" id="ARBA00008231"/>
    </source>
</evidence>
<comment type="subcellular location">
    <subcellularLocation>
        <location evidence="1">Mitochondrion</location>
    </subcellularLocation>
</comment>
<dbReference type="Pfam" id="PF07542">
    <property type="entry name" value="ATP12"/>
    <property type="match status" value="1"/>
</dbReference>
<dbReference type="GO" id="GO:0005739">
    <property type="term" value="C:mitochondrion"/>
    <property type="evidence" value="ECO:0007669"/>
    <property type="project" value="UniProtKB-SubCell"/>
</dbReference>
<name>A0A6V1NN32_HETAK</name>
<dbReference type="PANTHER" id="PTHR21013">
    <property type="entry name" value="ATP SYNTHASE MITOCHONDRIAL F1 COMPLEX ASSEMBLY FACTOR 2/ATP12 PROTEIN, MITOCHONDRIAL PRECURSOR"/>
    <property type="match status" value="1"/>
</dbReference>
<dbReference type="Gene3D" id="1.10.3580.10">
    <property type="entry name" value="ATP12 ATPase"/>
    <property type="match status" value="1"/>
</dbReference>
<keyword evidence="5" id="KW-0143">Chaperone</keyword>
<evidence type="ECO:0000256" key="5">
    <source>
        <dbReference type="ARBA" id="ARBA00023186"/>
    </source>
</evidence>
<dbReference type="InterPro" id="IPR023335">
    <property type="entry name" value="ATP12_ortho_dom_sf"/>
</dbReference>
<reference evidence="6" key="1">
    <citation type="submission" date="2021-01" db="EMBL/GenBank/DDBJ databases">
        <authorList>
            <person name="Corre E."/>
            <person name="Pelletier E."/>
            <person name="Niang G."/>
            <person name="Scheremetjew M."/>
            <person name="Finn R."/>
            <person name="Kale V."/>
            <person name="Holt S."/>
            <person name="Cochrane G."/>
            <person name="Meng A."/>
            <person name="Brown T."/>
            <person name="Cohen L."/>
        </authorList>
    </citation>
    <scope>NUCLEOTIDE SEQUENCE</scope>
    <source>
        <strain evidence="6">CCMP3107</strain>
    </source>
</reference>
<evidence type="ECO:0008006" key="7">
    <source>
        <dbReference type="Google" id="ProtNLM"/>
    </source>
</evidence>
<organism evidence="6">
    <name type="scientific">Heterosigma akashiwo</name>
    <name type="common">Chromophytic alga</name>
    <name type="synonym">Heterosigma carterae</name>
    <dbReference type="NCBI Taxonomy" id="2829"/>
    <lineage>
        <taxon>Eukaryota</taxon>
        <taxon>Sar</taxon>
        <taxon>Stramenopiles</taxon>
        <taxon>Ochrophyta</taxon>
        <taxon>Raphidophyceae</taxon>
        <taxon>Chattonellales</taxon>
        <taxon>Chattonellaceae</taxon>
        <taxon>Heterosigma</taxon>
    </lineage>
</organism>
<sequence length="288" mass="32099">MFRSILASKTRGIDLVRAQGPFLRSCRSFRASGFHPEKQVLNKVHQTIKGRKRFYNNVSVKRVESGKFEIQLDGRSLKTPGRNSMHFPNEQYALAVAAEWDSQTEKKGIEPGTMPLMTLTATAIDHISVDPSPTLDNILKYFPTDTACYFANEEERILRKRQIKLLDPVIEKLSKTFGVDIATTDAMITKVPHPPESISKMKDIVESLDPFALSALQCATMECKSLVLGLSLTSGLITVEEAQACCRIEEEFQIEVWGEIENGHDLDRVGTAVQLSAASVLMQLKDLA</sequence>
<dbReference type="InterPro" id="IPR011419">
    <property type="entry name" value="ATP12_ATP_synth-F1-assembly"/>
</dbReference>
<dbReference type="AlphaFoldDB" id="A0A6V1NN32"/>
<evidence type="ECO:0000313" key="6">
    <source>
        <dbReference type="EMBL" id="CAE0625887.1"/>
    </source>
</evidence>
<evidence type="ECO:0000256" key="4">
    <source>
        <dbReference type="ARBA" id="ARBA00023128"/>
    </source>
</evidence>
<dbReference type="Gene3D" id="3.30.2180.10">
    <property type="entry name" value="ATP12-like"/>
    <property type="match status" value="1"/>
</dbReference>